<feature type="region of interest" description="Disordered" evidence="1">
    <location>
        <begin position="524"/>
        <end position="555"/>
    </location>
</feature>
<reference evidence="2 3" key="2">
    <citation type="journal article" date="2008" name="Nature">
        <title>The Phaeodactylum genome reveals the evolutionary history of diatom genomes.</title>
        <authorList>
            <person name="Bowler C."/>
            <person name="Allen A.E."/>
            <person name="Badger J.H."/>
            <person name="Grimwood J."/>
            <person name="Jabbari K."/>
            <person name="Kuo A."/>
            <person name="Maheswari U."/>
            <person name="Martens C."/>
            <person name="Maumus F."/>
            <person name="Otillar R.P."/>
            <person name="Rayko E."/>
            <person name="Salamov A."/>
            <person name="Vandepoele K."/>
            <person name="Beszteri B."/>
            <person name="Gruber A."/>
            <person name="Heijde M."/>
            <person name="Katinka M."/>
            <person name="Mock T."/>
            <person name="Valentin K."/>
            <person name="Verret F."/>
            <person name="Berges J.A."/>
            <person name="Brownlee C."/>
            <person name="Cadoret J.P."/>
            <person name="Chiovitti A."/>
            <person name="Choi C.J."/>
            <person name="Coesel S."/>
            <person name="De Martino A."/>
            <person name="Detter J.C."/>
            <person name="Durkin C."/>
            <person name="Falciatore A."/>
            <person name="Fournet J."/>
            <person name="Haruta M."/>
            <person name="Huysman M.J."/>
            <person name="Jenkins B.D."/>
            <person name="Jiroutova K."/>
            <person name="Jorgensen R.E."/>
            <person name="Joubert Y."/>
            <person name="Kaplan A."/>
            <person name="Kroger N."/>
            <person name="Kroth P.G."/>
            <person name="La Roche J."/>
            <person name="Lindquist E."/>
            <person name="Lommer M."/>
            <person name="Martin-Jezequel V."/>
            <person name="Lopez P.J."/>
            <person name="Lucas S."/>
            <person name="Mangogna M."/>
            <person name="McGinnis K."/>
            <person name="Medlin L.K."/>
            <person name="Montsant A."/>
            <person name="Oudot-Le Secq M.P."/>
            <person name="Napoli C."/>
            <person name="Obornik M."/>
            <person name="Parker M.S."/>
            <person name="Petit J.L."/>
            <person name="Porcel B.M."/>
            <person name="Poulsen N."/>
            <person name="Robison M."/>
            <person name="Rychlewski L."/>
            <person name="Rynearson T.A."/>
            <person name="Schmutz J."/>
            <person name="Shapiro H."/>
            <person name="Siaut M."/>
            <person name="Stanley M."/>
            <person name="Sussman M.R."/>
            <person name="Taylor A.R."/>
            <person name="Vardi A."/>
            <person name="von Dassow P."/>
            <person name="Vyverman W."/>
            <person name="Willis A."/>
            <person name="Wyrwicz L.S."/>
            <person name="Rokhsar D.S."/>
            <person name="Weissenbach J."/>
            <person name="Armbrust E.V."/>
            <person name="Green B.R."/>
            <person name="Van de Peer Y."/>
            <person name="Grigoriev I.V."/>
        </authorList>
    </citation>
    <scope>NUCLEOTIDE SEQUENCE [LARGE SCALE GENOMIC DNA]</scope>
    <source>
        <strain evidence="2 3">CCMP1335</strain>
    </source>
</reference>
<accession>B8LCQ8</accession>
<sequence>MPPANDCSSSSSSDIGREIRDDSGAVDTTSEDTLHHNHHPSQSRDSKDTNSSYPPSSSSQAAPLQFSTTEVDSTSRSSSVDNNDNTSNDIIIGGGGDSHNIAATTTSTDTKTDPHRSASEESTTTLKRNSLKHSDDEDSEEAIATAAAIASIFDDPNSTTANDVHKDDDDGSSTRHNDNDLGVNTSAGYTRQELHSFLPFQQQEESQQQASQLQQAQQRMRRAQQALEEAQHAHVLQSMQHPHHHQQLVVVPSLLNNNFHQYQQAHHSQLGIGMTAHHQQHQQLGMTAQQQDMDPIFALMSASTAIAKQTANDFHNGLAASGSDEEASAAATAAALAAASGTSNARGNGSNYNSFANHTTNSVPQQQHPTPMMTGMPFAPTLHGEASVPPSINNVSLGLHGAAPTHSSSTSSPDEVLCVRCNFVGSDVRIKGCPRGCAFHARCIDLVGLSNSNAANDGDGGGMGMNKAEGITVQKCPHCSSHASGLEILPLSFFEIDRAQRQNFGRMGNSLDIGADCGFGGSRKRSSSELDNSNTSQFSSAYSNSSSQCYDPSVPRTGRWTDEELAFRDTVISHFLDGDLPLSNGLKLNDFLSNMLKSKQSRLTKKMKHAKLSTKYFRIKGGYISDATKAKQLSELEHAFIHVISDPIERSEVQFHMAREWREHFAERCAYLHIMFDGEGWLKSVDKCDRRVALEKNRSRMVKRRFMMGKAMEKDAHDIIPGVFINQNENRTDDVIFGDGNGGDEDDGELDRFLMSMMEDVTASGGNRSDSSHKPGSTPQVYSKKSSTLRSSSDPNFRYAAPFLAGITSYIERNAVPFEHVDLWVPSFIPPSVEAESPAAPKLGSMGSGANLSAMASAAESNSEGVCRLCFGGSATLGVQVVQDESATAANNTIPQTGVDLEDKKDALKTVPMTGDEIFNLSLFGDYSEKFSFSSGSGLPGRVYKTGVAAWEQFVANAPPALFERRGGAMQFGIKTALGLPIESPNVGRIVLVLYSKHNREKDEELVIRMVKDMRLFHPCPRWKLVVDVNTTGADTPVVSTLSSGMKQLVSAASVQPASNNAASNGSAAIDQTSKGNATAGGGASDKDTQVRNLISLLGENMPSDQSSPLGKQLNNIMSLRLILLRANRTPDEEQLVNTILVLFESYLAAGRARQDIALLVTRDFSFHNEHNAQLSSLMQSQQQQHQHQPMQQQPFAIPSPMLQGQQMLPNFNQPTNLGMMPNSLLRSMTQQHQQSSTPSFLGGQHQMLQNVVHQQMGYGAQVPVFSLINHHQQQQQLQQPNSSTQSPSQNPSNNNQSK</sequence>
<dbReference type="RefSeq" id="XP_002296824.1">
    <property type="nucleotide sequence ID" value="XM_002296788.1"/>
</dbReference>
<dbReference type="PANTHER" id="PTHR35213:SF3">
    <property type="entry name" value="MYB-LIKE DOMAIN-CONTAINING PROTEIN"/>
    <property type="match status" value="1"/>
</dbReference>
<feature type="region of interest" description="Disordered" evidence="1">
    <location>
        <begin position="1061"/>
        <end position="1087"/>
    </location>
</feature>
<feature type="region of interest" description="Disordered" evidence="1">
    <location>
        <begin position="1"/>
        <end position="141"/>
    </location>
</feature>
<dbReference type="eggNOG" id="ENOG502TKWG">
    <property type="taxonomic scope" value="Eukaryota"/>
</dbReference>
<feature type="compositionally biased region" description="Low complexity" evidence="1">
    <location>
        <begin position="783"/>
        <end position="792"/>
    </location>
</feature>
<reference evidence="2 3" key="1">
    <citation type="journal article" date="2004" name="Science">
        <title>The genome of the diatom Thalassiosira pseudonana: ecology, evolution, and metabolism.</title>
        <authorList>
            <person name="Armbrust E.V."/>
            <person name="Berges J.A."/>
            <person name="Bowler C."/>
            <person name="Green B.R."/>
            <person name="Martinez D."/>
            <person name="Putnam N.H."/>
            <person name="Zhou S."/>
            <person name="Allen A.E."/>
            <person name="Apt K.E."/>
            <person name="Bechner M."/>
            <person name="Brzezinski M.A."/>
            <person name="Chaal B.K."/>
            <person name="Chiovitti A."/>
            <person name="Davis A.K."/>
            <person name="Demarest M.S."/>
            <person name="Detter J.C."/>
            <person name="Glavina T."/>
            <person name="Goodstein D."/>
            <person name="Hadi M.Z."/>
            <person name="Hellsten U."/>
            <person name="Hildebrand M."/>
            <person name="Jenkins B.D."/>
            <person name="Jurka J."/>
            <person name="Kapitonov V.V."/>
            <person name="Kroger N."/>
            <person name="Lau W.W."/>
            <person name="Lane T.W."/>
            <person name="Larimer F.W."/>
            <person name="Lippmeier J.C."/>
            <person name="Lucas S."/>
            <person name="Medina M."/>
            <person name="Montsant A."/>
            <person name="Obornik M."/>
            <person name="Parker M.S."/>
            <person name="Palenik B."/>
            <person name="Pazour G.J."/>
            <person name="Richardson P.M."/>
            <person name="Rynearson T.A."/>
            <person name="Saito M.A."/>
            <person name="Schwartz D.C."/>
            <person name="Thamatrakoln K."/>
            <person name="Valentin K."/>
            <person name="Vardi A."/>
            <person name="Wilkerson F.P."/>
            <person name="Rokhsar D.S."/>
        </authorList>
    </citation>
    <scope>NUCLEOTIDE SEQUENCE [LARGE SCALE GENOMIC DNA]</scope>
    <source>
        <strain evidence="2 3">CCMP1335</strain>
    </source>
</reference>
<proteinExistence type="predicted"/>
<feature type="compositionally biased region" description="Basic and acidic residues" evidence="1">
    <location>
        <begin position="163"/>
        <end position="179"/>
    </location>
</feature>
<feature type="region of interest" description="Disordered" evidence="1">
    <location>
        <begin position="1271"/>
        <end position="1299"/>
    </location>
</feature>
<evidence type="ECO:0000313" key="3">
    <source>
        <dbReference type="Proteomes" id="UP000001449"/>
    </source>
</evidence>
<dbReference type="Proteomes" id="UP000001449">
    <property type="component" value="Chromosome 16"/>
</dbReference>
<dbReference type="EMBL" id="DS999417">
    <property type="protein sequence ID" value="EED87025.1"/>
    <property type="molecule type" value="Genomic_DNA"/>
</dbReference>
<feature type="compositionally biased region" description="Polar residues" evidence="1">
    <location>
        <begin position="346"/>
        <end position="368"/>
    </location>
</feature>
<feature type="compositionally biased region" description="Basic and acidic residues" evidence="1">
    <location>
        <begin position="110"/>
        <end position="119"/>
    </location>
</feature>
<feature type="compositionally biased region" description="Low complexity" evidence="1">
    <location>
        <begin position="98"/>
        <end position="109"/>
    </location>
</feature>
<dbReference type="PANTHER" id="PTHR35213">
    <property type="entry name" value="RING-TYPE DOMAIN-CONTAINING PROTEIN-RELATED"/>
    <property type="match status" value="1"/>
</dbReference>
<feature type="region of interest" description="Disordered" evidence="1">
    <location>
        <begin position="154"/>
        <end position="185"/>
    </location>
</feature>
<feature type="region of interest" description="Disordered" evidence="1">
    <location>
        <begin position="763"/>
        <end position="792"/>
    </location>
</feature>
<feature type="region of interest" description="Disordered" evidence="1">
    <location>
        <begin position="341"/>
        <end position="368"/>
    </location>
</feature>
<dbReference type="KEGG" id="tps:THAPSDRAFT_10465"/>
<name>B8LCQ8_THAPS</name>
<gene>
    <name evidence="2" type="ORF">THAPSDRAFT_10465</name>
</gene>
<evidence type="ECO:0000256" key="1">
    <source>
        <dbReference type="SAM" id="MobiDB-lite"/>
    </source>
</evidence>
<keyword evidence="3" id="KW-1185">Reference proteome</keyword>
<feature type="compositionally biased region" description="Low complexity" evidence="1">
    <location>
        <begin position="1273"/>
        <end position="1299"/>
    </location>
</feature>
<feature type="compositionally biased region" description="Polar residues" evidence="1">
    <location>
        <begin position="764"/>
        <end position="781"/>
    </location>
</feature>
<dbReference type="PaxDb" id="35128-Thaps10465"/>
<dbReference type="InParanoid" id="B8LCQ8"/>
<dbReference type="GeneID" id="7442550"/>
<protein>
    <submittedName>
        <fullName evidence="2">Uncharacterized protein</fullName>
    </submittedName>
</protein>
<organism evidence="2 3">
    <name type="scientific">Thalassiosira pseudonana</name>
    <name type="common">Marine diatom</name>
    <name type="synonym">Cyclotella nana</name>
    <dbReference type="NCBI Taxonomy" id="35128"/>
    <lineage>
        <taxon>Eukaryota</taxon>
        <taxon>Sar</taxon>
        <taxon>Stramenopiles</taxon>
        <taxon>Ochrophyta</taxon>
        <taxon>Bacillariophyta</taxon>
        <taxon>Coscinodiscophyceae</taxon>
        <taxon>Thalassiosirophycidae</taxon>
        <taxon>Thalassiosirales</taxon>
        <taxon>Thalassiosiraceae</taxon>
        <taxon>Thalassiosira</taxon>
    </lineage>
</organism>
<feature type="region of interest" description="Disordered" evidence="1">
    <location>
        <begin position="202"/>
        <end position="226"/>
    </location>
</feature>
<feature type="compositionally biased region" description="Low complexity" evidence="1">
    <location>
        <begin position="532"/>
        <end position="547"/>
    </location>
</feature>
<evidence type="ECO:0000313" key="2">
    <source>
        <dbReference type="EMBL" id="EED87025.1"/>
    </source>
</evidence>
<dbReference type="HOGENOM" id="CLU_261664_0_0_1"/>
<feature type="compositionally biased region" description="Low complexity" evidence="1">
    <location>
        <begin position="67"/>
        <end position="91"/>
    </location>
</feature>